<sequence length="156" mass="16938">MVLAAALPSLVSAKEPLHVAPKLEVAPGVQINEGLSDCPFRETFGEMLKLALHKENGMFAPGKVPTSAGRSLQVRLVGFSLTGNGFLGHDTQLQFEGALYQDGKKVAGFTDSVRFQTDTMITVCAQLRSNLDAEAIQIAKWVRKPVDGQELKRWGE</sequence>
<accession>A0ABV6RUF4</accession>
<evidence type="ECO:0008006" key="3">
    <source>
        <dbReference type="Google" id="ProtNLM"/>
    </source>
</evidence>
<gene>
    <name evidence="1" type="ORF">ACFFGH_17160</name>
</gene>
<comment type="caution">
    <text evidence="1">The sequence shown here is derived from an EMBL/GenBank/DDBJ whole genome shotgun (WGS) entry which is preliminary data.</text>
</comment>
<evidence type="ECO:0000313" key="1">
    <source>
        <dbReference type="EMBL" id="MFC0679568.1"/>
    </source>
</evidence>
<reference evidence="1 2" key="1">
    <citation type="submission" date="2024-09" db="EMBL/GenBank/DDBJ databases">
        <authorList>
            <person name="Sun Q."/>
            <person name="Mori K."/>
        </authorList>
    </citation>
    <scope>NUCLEOTIDE SEQUENCE [LARGE SCALE GENOMIC DNA]</scope>
    <source>
        <strain evidence="1 2">KCTC 23076</strain>
    </source>
</reference>
<name>A0ABV6RUF4_9GAMM</name>
<proteinExistence type="predicted"/>
<evidence type="ECO:0000313" key="2">
    <source>
        <dbReference type="Proteomes" id="UP001589896"/>
    </source>
</evidence>
<organism evidence="1 2">
    <name type="scientific">Lysobacter korlensis</name>
    <dbReference type="NCBI Taxonomy" id="553636"/>
    <lineage>
        <taxon>Bacteria</taxon>
        <taxon>Pseudomonadati</taxon>
        <taxon>Pseudomonadota</taxon>
        <taxon>Gammaproteobacteria</taxon>
        <taxon>Lysobacterales</taxon>
        <taxon>Lysobacteraceae</taxon>
        <taxon>Lysobacter</taxon>
    </lineage>
</organism>
<dbReference type="Proteomes" id="UP001589896">
    <property type="component" value="Unassembled WGS sequence"/>
</dbReference>
<dbReference type="EMBL" id="JBHLTG010000004">
    <property type="protein sequence ID" value="MFC0679568.1"/>
    <property type="molecule type" value="Genomic_DNA"/>
</dbReference>
<dbReference type="RefSeq" id="WP_386670477.1">
    <property type="nucleotide sequence ID" value="NZ_JBHLTG010000004.1"/>
</dbReference>
<protein>
    <recommendedName>
        <fullName evidence="3">Secreted protein</fullName>
    </recommendedName>
</protein>
<keyword evidence="2" id="KW-1185">Reference proteome</keyword>